<sequence length="43" mass="4827">MRTNKFTKGHKIKCTLDYTVSLVSGRVLNGGHITNTEHVTIVR</sequence>
<name>A0ABT7UKH5_9FIRM</name>
<evidence type="ECO:0000313" key="1">
    <source>
        <dbReference type="EMBL" id="MDM8196657.1"/>
    </source>
</evidence>
<dbReference type="Proteomes" id="UP001529275">
    <property type="component" value="Unassembled WGS sequence"/>
</dbReference>
<comment type="caution">
    <text evidence="1">The sequence shown here is derived from an EMBL/GenBank/DDBJ whole genome shotgun (WGS) entry which is preliminary data.</text>
</comment>
<dbReference type="EMBL" id="JAUDCK010000045">
    <property type="protein sequence ID" value="MDM8196657.1"/>
    <property type="molecule type" value="Genomic_DNA"/>
</dbReference>
<proteinExistence type="predicted"/>
<keyword evidence="2" id="KW-1185">Reference proteome</keyword>
<reference evidence="2" key="1">
    <citation type="submission" date="2023-06" db="EMBL/GenBank/DDBJ databases">
        <title>Identification and characterization of horizontal gene transfer across gut microbiota members of farm animals based on homology search.</title>
        <authorList>
            <person name="Zeman M."/>
            <person name="Kubasova T."/>
            <person name="Jahodarova E."/>
            <person name="Nykrynova M."/>
            <person name="Rychlik I."/>
        </authorList>
    </citation>
    <scope>NUCLEOTIDE SEQUENCE [LARGE SCALE GENOMIC DNA]</scope>
    <source>
        <strain evidence="2">ET341</strain>
    </source>
</reference>
<organism evidence="1 2">
    <name type="scientific">Massilimicrobiota timonensis</name>
    <dbReference type="NCBI Taxonomy" id="1776392"/>
    <lineage>
        <taxon>Bacteria</taxon>
        <taxon>Bacillati</taxon>
        <taxon>Bacillota</taxon>
        <taxon>Erysipelotrichia</taxon>
        <taxon>Erysipelotrichales</taxon>
        <taxon>Erysipelotrichaceae</taxon>
        <taxon>Massilimicrobiota</taxon>
    </lineage>
</organism>
<protein>
    <submittedName>
        <fullName evidence="1">Uncharacterized protein</fullName>
    </submittedName>
</protein>
<accession>A0ABT7UKH5</accession>
<evidence type="ECO:0000313" key="2">
    <source>
        <dbReference type="Proteomes" id="UP001529275"/>
    </source>
</evidence>
<dbReference type="RefSeq" id="WP_255374760.1">
    <property type="nucleotide sequence ID" value="NZ_JAUDCK010000045.1"/>
</dbReference>
<gene>
    <name evidence="1" type="ORF">QUV98_10050</name>
</gene>